<accession>A0A382M7K5</accession>
<dbReference type="InterPro" id="IPR001623">
    <property type="entry name" value="DnaJ_domain"/>
</dbReference>
<dbReference type="Gene3D" id="1.10.287.110">
    <property type="entry name" value="DnaJ domain"/>
    <property type="match status" value="1"/>
</dbReference>
<organism evidence="3">
    <name type="scientific">marine metagenome</name>
    <dbReference type="NCBI Taxonomy" id="408172"/>
    <lineage>
        <taxon>unclassified sequences</taxon>
        <taxon>metagenomes</taxon>
        <taxon>ecological metagenomes</taxon>
    </lineage>
</organism>
<protein>
    <recommendedName>
        <fullName evidence="2">J domain-containing protein</fullName>
    </recommendedName>
</protein>
<dbReference type="CDD" id="cd06257">
    <property type="entry name" value="DnaJ"/>
    <property type="match status" value="1"/>
</dbReference>
<dbReference type="InterPro" id="IPR051938">
    <property type="entry name" value="Apopto_cytoskel_mod"/>
</dbReference>
<dbReference type="PRINTS" id="PR00625">
    <property type="entry name" value="JDOMAIN"/>
</dbReference>
<dbReference type="SMART" id="SM00271">
    <property type="entry name" value="DnaJ"/>
    <property type="match status" value="1"/>
</dbReference>
<dbReference type="AlphaFoldDB" id="A0A382M7K5"/>
<sequence length="177" mass="20669">MNRSQLRRNTALLRDVEWDSQRQGCEWPGCELDGEFRAPTSRSALRQFRWFCLNHVRCYNRSWNFFAGLSEAQIEEIRRRDTVWDRPSWPMGTGPTIQRMEDPLFLLGKRVEARAHTPRDAALAELGLDRLASFEKIKSRYKLLAKKHHPDANGGSKNSEKKFVAIQEAYDFLTRDA</sequence>
<dbReference type="EMBL" id="UINC01091688">
    <property type="protein sequence ID" value="SVC44650.1"/>
    <property type="molecule type" value="Genomic_DNA"/>
</dbReference>
<dbReference type="Pfam" id="PF00226">
    <property type="entry name" value="DnaJ"/>
    <property type="match status" value="1"/>
</dbReference>
<keyword evidence="1" id="KW-0143">Chaperone</keyword>
<dbReference type="PROSITE" id="PS50076">
    <property type="entry name" value="DNAJ_2"/>
    <property type="match status" value="1"/>
</dbReference>
<gene>
    <name evidence="3" type="ORF">METZ01_LOCUS297504</name>
</gene>
<name>A0A382M7K5_9ZZZZ</name>
<dbReference type="PANTHER" id="PTHR44145:SF3">
    <property type="entry name" value="DNAJ HOMOLOG SUBFAMILY A MEMBER 3, MITOCHONDRIAL"/>
    <property type="match status" value="1"/>
</dbReference>
<dbReference type="InterPro" id="IPR036869">
    <property type="entry name" value="J_dom_sf"/>
</dbReference>
<evidence type="ECO:0000256" key="1">
    <source>
        <dbReference type="ARBA" id="ARBA00023186"/>
    </source>
</evidence>
<evidence type="ECO:0000313" key="3">
    <source>
        <dbReference type="EMBL" id="SVC44650.1"/>
    </source>
</evidence>
<feature type="domain" description="J" evidence="2">
    <location>
        <begin position="121"/>
        <end position="177"/>
    </location>
</feature>
<proteinExistence type="predicted"/>
<reference evidence="3" key="1">
    <citation type="submission" date="2018-05" db="EMBL/GenBank/DDBJ databases">
        <authorList>
            <person name="Lanie J.A."/>
            <person name="Ng W.-L."/>
            <person name="Kazmierczak K.M."/>
            <person name="Andrzejewski T.M."/>
            <person name="Davidsen T.M."/>
            <person name="Wayne K.J."/>
            <person name="Tettelin H."/>
            <person name="Glass J.I."/>
            <person name="Rusch D."/>
            <person name="Podicherti R."/>
            <person name="Tsui H.-C.T."/>
            <person name="Winkler M.E."/>
        </authorList>
    </citation>
    <scope>NUCLEOTIDE SEQUENCE</scope>
</reference>
<dbReference type="PANTHER" id="PTHR44145">
    <property type="entry name" value="DNAJ HOMOLOG SUBFAMILY A MEMBER 3, MITOCHONDRIAL"/>
    <property type="match status" value="1"/>
</dbReference>
<evidence type="ECO:0000259" key="2">
    <source>
        <dbReference type="PROSITE" id="PS50076"/>
    </source>
</evidence>
<dbReference type="SUPFAM" id="SSF46565">
    <property type="entry name" value="Chaperone J-domain"/>
    <property type="match status" value="1"/>
</dbReference>